<organism evidence="1">
    <name type="scientific">uncultured Caudovirales phage</name>
    <dbReference type="NCBI Taxonomy" id="2100421"/>
    <lineage>
        <taxon>Viruses</taxon>
        <taxon>Duplodnaviria</taxon>
        <taxon>Heunggongvirae</taxon>
        <taxon>Uroviricota</taxon>
        <taxon>Caudoviricetes</taxon>
        <taxon>Peduoviridae</taxon>
        <taxon>Maltschvirus</taxon>
        <taxon>Maltschvirus maltsch</taxon>
    </lineage>
</organism>
<accession>A0A6J7XC63</accession>
<dbReference type="EMBL" id="LR798360">
    <property type="protein sequence ID" value="CAB5226498.1"/>
    <property type="molecule type" value="Genomic_DNA"/>
</dbReference>
<sequence>MHRDDTNLTNAYRRVYLTEDADFRDQMPDSREVYDKEELGVDPEEAKVYDDAKKDISYEKYPFWDAYHAVKEGAWTEDDFVQWARLVWADGADNQASYNG</sequence>
<name>A0A6J7XC63_9CAUD</name>
<evidence type="ECO:0000313" key="1">
    <source>
        <dbReference type="EMBL" id="CAB5226498.1"/>
    </source>
</evidence>
<protein>
    <submittedName>
        <fullName evidence="1">Uncharacterized protein</fullName>
    </submittedName>
</protein>
<gene>
    <name evidence="1" type="ORF">UFOVP760_272</name>
</gene>
<proteinExistence type="predicted"/>
<reference evidence="1" key="1">
    <citation type="submission" date="2020-05" db="EMBL/GenBank/DDBJ databases">
        <authorList>
            <person name="Chiriac C."/>
            <person name="Salcher M."/>
            <person name="Ghai R."/>
            <person name="Kavagutti S V."/>
        </authorList>
    </citation>
    <scope>NUCLEOTIDE SEQUENCE</scope>
</reference>